<evidence type="ECO:0000313" key="3">
    <source>
        <dbReference type="Proteomes" id="UP001500571"/>
    </source>
</evidence>
<dbReference type="EMBL" id="BAAAPB010000005">
    <property type="protein sequence ID" value="GAA1973218.1"/>
    <property type="molecule type" value="Genomic_DNA"/>
</dbReference>
<feature type="transmembrane region" description="Helical" evidence="1">
    <location>
        <begin position="156"/>
        <end position="179"/>
    </location>
</feature>
<organism evidence="2 3">
    <name type="scientific">Nocardioides panacihumi</name>
    <dbReference type="NCBI Taxonomy" id="400774"/>
    <lineage>
        <taxon>Bacteria</taxon>
        <taxon>Bacillati</taxon>
        <taxon>Actinomycetota</taxon>
        <taxon>Actinomycetes</taxon>
        <taxon>Propionibacteriales</taxon>
        <taxon>Nocardioidaceae</taxon>
        <taxon>Nocardioides</taxon>
    </lineage>
</organism>
<feature type="transmembrane region" description="Helical" evidence="1">
    <location>
        <begin position="96"/>
        <end position="114"/>
    </location>
</feature>
<protein>
    <recommendedName>
        <fullName evidence="4">DUF998 domain-containing protein</fullName>
    </recommendedName>
</protein>
<comment type="caution">
    <text evidence="2">The sequence shown here is derived from an EMBL/GenBank/DDBJ whole genome shotgun (WGS) entry which is preliminary data.</text>
</comment>
<accession>A0ABP5D322</accession>
<reference evidence="3" key="1">
    <citation type="journal article" date="2019" name="Int. J. Syst. Evol. Microbiol.">
        <title>The Global Catalogue of Microorganisms (GCM) 10K type strain sequencing project: providing services to taxonomists for standard genome sequencing and annotation.</title>
        <authorList>
            <consortium name="The Broad Institute Genomics Platform"/>
            <consortium name="The Broad Institute Genome Sequencing Center for Infectious Disease"/>
            <person name="Wu L."/>
            <person name="Ma J."/>
        </authorList>
    </citation>
    <scope>NUCLEOTIDE SEQUENCE [LARGE SCALE GENOMIC DNA]</scope>
    <source>
        <strain evidence="3">JCM 15309</strain>
    </source>
</reference>
<sequence length="196" mass="20096">MTTAVGTCSLVLVVAVLPSADAVLPLVGRIAELALAGSAAYLIDDAAVALTAVAPRGTWRRRAPTLAAGAALLGVGWVAVLLMATSRDLLRPPTAVSGELVVLATVAVAAAATLARRGDPEPGVRVAPGLVLLGVSLLILESVLRRPLLVPWNGPARAGLLLAWAGVGLLALVIALWASRDPVGRSRPMRPPCRRR</sequence>
<keyword evidence="3" id="KW-1185">Reference proteome</keyword>
<evidence type="ECO:0000256" key="1">
    <source>
        <dbReference type="SAM" id="Phobius"/>
    </source>
</evidence>
<keyword evidence="1" id="KW-0472">Membrane</keyword>
<evidence type="ECO:0000313" key="2">
    <source>
        <dbReference type="EMBL" id="GAA1973218.1"/>
    </source>
</evidence>
<gene>
    <name evidence="2" type="ORF">GCM10009798_38050</name>
</gene>
<feature type="transmembrane region" description="Helical" evidence="1">
    <location>
        <begin position="66"/>
        <end position="84"/>
    </location>
</feature>
<name>A0ABP5D322_9ACTN</name>
<keyword evidence="1" id="KW-1133">Transmembrane helix</keyword>
<keyword evidence="1" id="KW-0812">Transmembrane</keyword>
<feature type="transmembrane region" description="Helical" evidence="1">
    <location>
        <begin position="126"/>
        <end position="144"/>
    </location>
</feature>
<evidence type="ECO:0008006" key="4">
    <source>
        <dbReference type="Google" id="ProtNLM"/>
    </source>
</evidence>
<dbReference type="Proteomes" id="UP001500571">
    <property type="component" value="Unassembled WGS sequence"/>
</dbReference>
<proteinExistence type="predicted"/>